<feature type="signal peptide" evidence="1">
    <location>
        <begin position="1"/>
        <end position="15"/>
    </location>
</feature>
<evidence type="ECO:0000256" key="1">
    <source>
        <dbReference type="SAM" id="SignalP"/>
    </source>
</evidence>
<dbReference type="PANTHER" id="PTHR21163:SF1">
    <property type="entry name" value="PROTEIN G12"/>
    <property type="match status" value="1"/>
</dbReference>
<dbReference type="InterPro" id="IPR010629">
    <property type="entry name" value="Ins_allergen"/>
</dbReference>
<reference evidence="3" key="1">
    <citation type="submission" date="2011-05" db="EMBL/GenBank/DDBJ databases">
        <authorList>
            <person name="Richards S.R."/>
            <person name="Qu J."/>
            <person name="Jiang H."/>
            <person name="Jhangiani S.N."/>
            <person name="Agravi P."/>
            <person name="Goodspeed R."/>
            <person name="Gross S."/>
            <person name="Mandapat C."/>
            <person name="Jackson L."/>
            <person name="Mathew T."/>
            <person name="Pu L."/>
            <person name="Thornton R."/>
            <person name="Saada N."/>
            <person name="Wilczek-Boney K.B."/>
            <person name="Lee S."/>
            <person name="Kovar C."/>
            <person name="Wu Y."/>
            <person name="Scherer S.E."/>
            <person name="Worley K.C."/>
            <person name="Muzny D.M."/>
            <person name="Gibbs R."/>
        </authorList>
    </citation>
    <scope>NUCLEOTIDE SEQUENCE</scope>
    <source>
        <strain evidence="3">Brora</strain>
    </source>
</reference>
<dbReference type="PhylomeDB" id="T1IRQ9"/>
<dbReference type="EMBL" id="JH431376">
    <property type="status" value="NOT_ANNOTATED_CDS"/>
    <property type="molecule type" value="Genomic_DNA"/>
</dbReference>
<reference evidence="2" key="2">
    <citation type="submission" date="2015-02" db="UniProtKB">
        <authorList>
            <consortium name="EnsemblMetazoa"/>
        </authorList>
    </citation>
    <scope>IDENTIFICATION</scope>
</reference>
<feature type="chain" id="PRO_5012881341" evidence="1">
    <location>
        <begin position="16"/>
        <end position="402"/>
    </location>
</feature>
<dbReference type="EnsemblMetazoa" id="SMAR003758-RA">
    <property type="protein sequence ID" value="SMAR003758-PA"/>
    <property type="gene ID" value="SMAR003758"/>
</dbReference>
<organism evidence="2 3">
    <name type="scientific">Strigamia maritima</name>
    <name type="common">European centipede</name>
    <name type="synonym">Geophilus maritimus</name>
    <dbReference type="NCBI Taxonomy" id="126957"/>
    <lineage>
        <taxon>Eukaryota</taxon>
        <taxon>Metazoa</taxon>
        <taxon>Ecdysozoa</taxon>
        <taxon>Arthropoda</taxon>
        <taxon>Myriapoda</taxon>
        <taxon>Chilopoda</taxon>
        <taxon>Pleurostigmophora</taxon>
        <taxon>Geophilomorpha</taxon>
        <taxon>Linotaeniidae</taxon>
        <taxon>Strigamia</taxon>
    </lineage>
</organism>
<sequence length="402" mass="46109">MKIWILLLLVGVAIAAPSVFRDRRNVKDLIDQLLNEAGVNDLLPWIQEKINSDPDSDRLKEFFDREQFGNIKTHLKQCPGFEVLNAKMQLEGIDLEEILDKVKSFVTGAMGRKFQARRPLGEHVNDFIELLDLENIMEIIQKLKGQSDGNMNKIIEFMDSDEAKQIEACMLKSPDFQDVSMRNSQLNSLILLEELYNEGIHVKKLVEMFRALFGLSTYYNEGRNIKDMLHTLIKESGLAGLLSWVQEMIATDPDVQRIVDFFRGEEWKQLKNELQECPNYQTIKENMKKEGIDIDQVLESVKNFVTGGNSFRFSSRKSLGELLNEVLGKVDIDTLLVLIMDKLENDPDMKKLVNFLEGDDVKAVIECMRQSQQVQNLISNLKDEGIDVIRLVHVLKAIFGED</sequence>
<name>T1IRQ9_STRMM</name>
<protein>
    <submittedName>
        <fullName evidence="2">Uncharacterized protein</fullName>
    </submittedName>
</protein>
<keyword evidence="3" id="KW-1185">Reference proteome</keyword>
<keyword evidence="1" id="KW-0732">Signal</keyword>
<dbReference type="Proteomes" id="UP000014500">
    <property type="component" value="Unassembled WGS sequence"/>
</dbReference>
<evidence type="ECO:0000313" key="3">
    <source>
        <dbReference type="Proteomes" id="UP000014500"/>
    </source>
</evidence>
<dbReference type="Pfam" id="PF06757">
    <property type="entry name" value="Ins_allergen_rp"/>
    <property type="match status" value="2"/>
</dbReference>
<accession>T1IRQ9</accession>
<dbReference type="PANTHER" id="PTHR21163">
    <property type="entry name" value="PROTEIN G12"/>
    <property type="match status" value="1"/>
</dbReference>
<dbReference type="HOGENOM" id="CLU_685727_0_0_1"/>
<proteinExistence type="predicted"/>
<evidence type="ECO:0000313" key="2">
    <source>
        <dbReference type="EnsemblMetazoa" id="SMAR003758-PA"/>
    </source>
</evidence>
<dbReference type="AlphaFoldDB" id="T1IRQ9"/>